<feature type="domain" description="Cytochrome c" evidence="8">
    <location>
        <begin position="107"/>
        <end position="187"/>
    </location>
</feature>
<dbReference type="RefSeq" id="WP_171165433.1">
    <property type="nucleotide sequence ID" value="NZ_CP053073.1"/>
</dbReference>
<evidence type="ECO:0000313" key="10">
    <source>
        <dbReference type="Proteomes" id="UP000503096"/>
    </source>
</evidence>
<dbReference type="KEGG" id="upl:DSM104440_03751"/>
<evidence type="ECO:0000259" key="8">
    <source>
        <dbReference type="PROSITE" id="PS51007"/>
    </source>
</evidence>
<feature type="transmembrane region" description="Helical" evidence="7">
    <location>
        <begin position="20"/>
        <end position="42"/>
    </location>
</feature>
<evidence type="ECO:0000256" key="1">
    <source>
        <dbReference type="ARBA" id="ARBA00022448"/>
    </source>
</evidence>
<dbReference type="PROSITE" id="PS51007">
    <property type="entry name" value="CYTC"/>
    <property type="match status" value="1"/>
</dbReference>
<evidence type="ECO:0000256" key="7">
    <source>
        <dbReference type="SAM" id="Phobius"/>
    </source>
</evidence>
<dbReference type="InParanoid" id="A0A6M4HCW2"/>
<dbReference type="GO" id="GO:0005506">
    <property type="term" value="F:iron ion binding"/>
    <property type="evidence" value="ECO:0007669"/>
    <property type="project" value="InterPro"/>
</dbReference>
<evidence type="ECO:0000256" key="5">
    <source>
        <dbReference type="ARBA" id="ARBA00023004"/>
    </source>
</evidence>
<proteinExistence type="predicted"/>
<evidence type="ECO:0000256" key="4">
    <source>
        <dbReference type="ARBA" id="ARBA00022982"/>
    </source>
</evidence>
<keyword evidence="7" id="KW-0812">Transmembrane</keyword>
<dbReference type="SUPFAM" id="SSF46626">
    <property type="entry name" value="Cytochrome c"/>
    <property type="match status" value="1"/>
</dbReference>
<dbReference type="InterPro" id="IPR036909">
    <property type="entry name" value="Cyt_c-like_dom_sf"/>
</dbReference>
<dbReference type="GO" id="GO:0020037">
    <property type="term" value="F:heme binding"/>
    <property type="evidence" value="ECO:0007669"/>
    <property type="project" value="InterPro"/>
</dbReference>
<name>A0A6M4HCW2_9PROT</name>
<evidence type="ECO:0000256" key="2">
    <source>
        <dbReference type="ARBA" id="ARBA00022617"/>
    </source>
</evidence>
<keyword evidence="7" id="KW-0472">Membrane</keyword>
<dbReference type="Gene3D" id="1.10.760.10">
    <property type="entry name" value="Cytochrome c-like domain"/>
    <property type="match status" value="1"/>
</dbReference>
<gene>
    <name evidence="9" type="ORF">DSM104440_03751</name>
</gene>
<keyword evidence="5 6" id="KW-0408">Iron</keyword>
<organism evidence="9 10">
    <name type="scientific">Usitatibacter palustris</name>
    <dbReference type="NCBI Taxonomy" id="2732487"/>
    <lineage>
        <taxon>Bacteria</taxon>
        <taxon>Pseudomonadati</taxon>
        <taxon>Pseudomonadota</taxon>
        <taxon>Betaproteobacteria</taxon>
        <taxon>Nitrosomonadales</taxon>
        <taxon>Usitatibacteraceae</taxon>
        <taxon>Usitatibacter</taxon>
    </lineage>
</organism>
<dbReference type="PRINTS" id="PR00607">
    <property type="entry name" value="CYTCHROMECIE"/>
</dbReference>
<accession>A0A6M4HCW2</accession>
<keyword evidence="10" id="KW-1185">Reference proteome</keyword>
<keyword evidence="7" id="KW-1133">Transmembrane helix</keyword>
<protein>
    <recommendedName>
        <fullName evidence="8">Cytochrome c domain-containing protein</fullName>
    </recommendedName>
</protein>
<dbReference type="InterPro" id="IPR009056">
    <property type="entry name" value="Cyt_c-like_dom"/>
</dbReference>
<dbReference type="EMBL" id="CP053073">
    <property type="protein sequence ID" value="QJR16915.1"/>
    <property type="molecule type" value="Genomic_DNA"/>
</dbReference>
<keyword evidence="2 6" id="KW-0349">Heme</keyword>
<keyword evidence="1" id="KW-0813">Transport</keyword>
<evidence type="ECO:0000256" key="6">
    <source>
        <dbReference type="PROSITE-ProRule" id="PRU00433"/>
    </source>
</evidence>
<dbReference type="GO" id="GO:0009055">
    <property type="term" value="F:electron transfer activity"/>
    <property type="evidence" value="ECO:0007669"/>
    <property type="project" value="InterPro"/>
</dbReference>
<dbReference type="InterPro" id="IPR002323">
    <property type="entry name" value="Cyt_CIE"/>
</dbReference>
<evidence type="ECO:0000256" key="3">
    <source>
        <dbReference type="ARBA" id="ARBA00022723"/>
    </source>
</evidence>
<keyword evidence="3 6" id="KW-0479">Metal-binding</keyword>
<sequence length="188" mass="18484">MSEHHDPIQDNIETHPVKLAIGIVIGAVALIIGIILLAQFAVNAYGGRSLKDDAAMKPDQVAKRLAPIASLAVDPNAPPPAAAPAAAPAPGAVAAVAIPPPAAAKAGGAASGKATYDTACTACHGAGIAGAPKFGDKAAWAPRIKTGTEALYASVLKGKGAMPPKGGNTALSDADVKAAVDYMVASAK</sequence>
<evidence type="ECO:0000313" key="9">
    <source>
        <dbReference type="EMBL" id="QJR16915.1"/>
    </source>
</evidence>
<reference evidence="9 10" key="1">
    <citation type="submission" date="2020-04" db="EMBL/GenBank/DDBJ databases">
        <title>Usitatibacter rugosus gen. nov., sp. nov. and Usitatibacter palustris sp. nov., novel members of Usitatibacteraceae fam. nov. within the order Nitrosomonadales isolated from soil.</title>
        <authorList>
            <person name="Huber K.J."/>
            <person name="Neumann-Schaal M."/>
            <person name="Geppert A."/>
            <person name="Luckner M."/>
            <person name="Wanner G."/>
            <person name="Overmann J."/>
        </authorList>
    </citation>
    <scope>NUCLEOTIDE SEQUENCE [LARGE SCALE GENOMIC DNA]</scope>
    <source>
        <strain evidence="9 10">Swamp67</strain>
    </source>
</reference>
<dbReference type="Pfam" id="PF13442">
    <property type="entry name" value="Cytochrome_CBB3"/>
    <property type="match status" value="1"/>
</dbReference>
<dbReference type="PANTHER" id="PTHR40942:SF2">
    <property type="entry name" value="CYTOCHROME-RELATED"/>
    <property type="match status" value="1"/>
</dbReference>
<dbReference type="AlphaFoldDB" id="A0A6M4HCW2"/>
<dbReference type="Proteomes" id="UP000503096">
    <property type="component" value="Chromosome"/>
</dbReference>
<dbReference type="PANTHER" id="PTHR40942">
    <property type="match status" value="1"/>
</dbReference>
<keyword evidence="4" id="KW-0249">Electron transport</keyword>